<evidence type="ECO:0000313" key="3">
    <source>
        <dbReference type="EMBL" id="PZA12838.1"/>
    </source>
</evidence>
<dbReference type="RefSeq" id="WP_110785207.1">
    <property type="nucleotide sequence ID" value="NZ_QKQS01000010.1"/>
</dbReference>
<keyword evidence="1" id="KW-0175">Coiled coil</keyword>
<comment type="caution">
    <text evidence="3">The sequence shown here is derived from an EMBL/GenBank/DDBJ whole genome shotgun (WGS) entry which is preliminary data.</text>
</comment>
<dbReference type="AlphaFoldDB" id="A0A323UYF3"/>
<accession>A0A323UYF3</accession>
<dbReference type="EMBL" id="QKQS01000010">
    <property type="protein sequence ID" value="PZA12838.1"/>
    <property type="molecule type" value="Genomic_DNA"/>
</dbReference>
<dbReference type="OrthoDB" id="8139984at2"/>
<feature type="coiled-coil region" evidence="1">
    <location>
        <begin position="75"/>
        <end position="102"/>
    </location>
</feature>
<sequence>MRVGGPYTSFDTTSFGLGAAVGSLTIAGALVDGIMRYRIAQRAYAERAWARWHRRQLVDALDLSEALRARDHERAETATAEAEGLRRAHARLQRDLAIARAESRR</sequence>
<keyword evidence="2" id="KW-0812">Transmembrane</keyword>
<organism evidence="3 4">
    <name type="scientific">Rhodopseudomonas palustris</name>
    <dbReference type="NCBI Taxonomy" id="1076"/>
    <lineage>
        <taxon>Bacteria</taxon>
        <taxon>Pseudomonadati</taxon>
        <taxon>Pseudomonadota</taxon>
        <taxon>Alphaproteobacteria</taxon>
        <taxon>Hyphomicrobiales</taxon>
        <taxon>Nitrobacteraceae</taxon>
        <taxon>Rhodopseudomonas</taxon>
    </lineage>
</organism>
<protein>
    <submittedName>
        <fullName evidence="3">Uncharacterized protein</fullName>
    </submittedName>
</protein>
<evidence type="ECO:0000313" key="4">
    <source>
        <dbReference type="Proteomes" id="UP000248134"/>
    </source>
</evidence>
<proteinExistence type="predicted"/>
<keyword evidence="2" id="KW-0472">Membrane</keyword>
<gene>
    <name evidence="3" type="ORF">DNX69_06520</name>
</gene>
<dbReference type="Proteomes" id="UP000248134">
    <property type="component" value="Unassembled WGS sequence"/>
</dbReference>
<evidence type="ECO:0000256" key="1">
    <source>
        <dbReference type="SAM" id="Coils"/>
    </source>
</evidence>
<reference evidence="3 4" key="1">
    <citation type="submission" date="2018-06" db="EMBL/GenBank/DDBJ databases">
        <title>Draft Whole-Genome Sequence of the purple photosynthetic bacterium Rhodospeudomonas palustris XCP.</title>
        <authorList>
            <person name="Rayyan A."/>
            <person name="Meyer T.E."/>
            <person name="Kyndt J.A."/>
        </authorList>
    </citation>
    <scope>NUCLEOTIDE SEQUENCE [LARGE SCALE GENOMIC DNA]</scope>
    <source>
        <strain evidence="3 4">XCP</strain>
    </source>
</reference>
<name>A0A323UYF3_RHOPL</name>
<keyword evidence="2" id="KW-1133">Transmembrane helix</keyword>
<feature type="transmembrane region" description="Helical" evidence="2">
    <location>
        <begin position="15"/>
        <end position="35"/>
    </location>
</feature>
<evidence type="ECO:0000256" key="2">
    <source>
        <dbReference type="SAM" id="Phobius"/>
    </source>
</evidence>